<keyword evidence="3" id="KW-0812">Transmembrane</keyword>
<evidence type="ECO:0000256" key="2">
    <source>
        <dbReference type="ARBA" id="ARBA00035112"/>
    </source>
</evidence>
<keyword evidence="5" id="KW-1185">Reference proteome</keyword>
<evidence type="ECO:0000256" key="3">
    <source>
        <dbReference type="SAM" id="Phobius"/>
    </source>
</evidence>
<evidence type="ECO:0000313" key="5">
    <source>
        <dbReference type="Proteomes" id="UP000033647"/>
    </source>
</evidence>
<comment type="pathway">
    <text evidence="1">Mycotoxin biosynthesis.</text>
</comment>
<comment type="caution">
    <text evidence="4">The sequence shown here is derived from an EMBL/GenBank/DDBJ whole genome shotgun (WGS) entry which is preliminary data.</text>
</comment>
<dbReference type="OrthoDB" id="3687641at2759"/>
<gene>
    <name evidence="4" type="ORF">TI39_contig523g00003</name>
</gene>
<organism evidence="4 5">
    <name type="scientific">Zymoseptoria brevis</name>
    <dbReference type="NCBI Taxonomy" id="1047168"/>
    <lineage>
        <taxon>Eukaryota</taxon>
        <taxon>Fungi</taxon>
        <taxon>Dikarya</taxon>
        <taxon>Ascomycota</taxon>
        <taxon>Pezizomycotina</taxon>
        <taxon>Dothideomycetes</taxon>
        <taxon>Dothideomycetidae</taxon>
        <taxon>Mycosphaerellales</taxon>
        <taxon>Mycosphaerellaceae</taxon>
        <taxon>Zymoseptoria</taxon>
    </lineage>
</organism>
<dbReference type="PANTHER" id="PTHR33365:SF4">
    <property type="entry name" value="CYCLOCHLOROTINE BIOSYNTHESIS PROTEIN O"/>
    <property type="match status" value="1"/>
</dbReference>
<comment type="similarity">
    <text evidence="2">Belongs to the ustYa family.</text>
</comment>
<name>A0A0F4GLZ7_9PEZI</name>
<evidence type="ECO:0000313" key="4">
    <source>
        <dbReference type="EMBL" id="KJX97225.1"/>
    </source>
</evidence>
<dbReference type="AlphaFoldDB" id="A0A0F4GLZ7"/>
<evidence type="ECO:0000256" key="1">
    <source>
        <dbReference type="ARBA" id="ARBA00004685"/>
    </source>
</evidence>
<dbReference type="GO" id="GO:0043386">
    <property type="term" value="P:mycotoxin biosynthetic process"/>
    <property type="evidence" value="ECO:0007669"/>
    <property type="project" value="InterPro"/>
</dbReference>
<reference evidence="4 5" key="1">
    <citation type="submission" date="2015-03" db="EMBL/GenBank/DDBJ databases">
        <title>RNA-seq based gene annotation and comparative genomics of four Zymoseptoria species reveal species-specific pathogenicity related genes and transposable element activity.</title>
        <authorList>
            <person name="Grandaubert J."/>
            <person name="Bhattacharyya A."/>
            <person name="Stukenbrock E.H."/>
        </authorList>
    </citation>
    <scope>NUCLEOTIDE SEQUENCE [LARGE SCALE GENOMIC DNA]</scope>
    <source>
        <strain evidence="4 5">Zb18110</strain>
    </source>
</reference>
<keyword evidence="3" id="KW-0472">Membrane</keyword>
<dbReference type="STRING" id="1047168.A0A0F4GLZ7"/>
<dbReference type="PANTHER" id="PTHR33365">
    <property type="entry name" value="YALI0B05434P"/>
    <property type="match status" value="1"/>
</dbReference>
<dbReference type="InterPro" id="IPR021765">
    <property type="entry name" value="UstYa-like"/>
</dbReference>
<dbReference type="EMBL" id="LAFY01000515">
    <property type="protein sequence ID" value="KJX97225.1"/>
    <property type="molecule type" value="Genomic_DNA"/>
</dbReference>
<sequence length="331" mass="38744">MANTKSLYPSVRSSSTLDIYTDSPSITAQGESEKLLWTEETGARDLRQRRRYLQCLWASNVLFMISTFVLAVAHYKTECRDPSLGVYSPASEAVSYIPEHRFEAALATHTDYMGAPNDEIDRRWEDLFQYNRSVITKEEAQYLSTPTMTIPGTEDYLITLEVFHNLHCLNELRKLLWPDRYRMLQRVSFDNGTINTSSFGFRHWDHCVDSLRQALTCNADVAPVSWHVNVPFNRGIYPRLASTHTCRDFSQIQKWAKEHKSADFQQRIYNYTELQQVIDGTDIDHSTEEDLDDQYMLFPGDKYFKHWREHPYEGVVERPQIYPTSNHTWDE</sequence>
<accession>A0A0F4GLZ7</accession>
<protein>
    <submittedName>
        <fullName evidence="4">Uncharacterized protein</fullName>
    </submittedName>
</protein>
<dbReference type="Pfam" id="PF11807">
    <property type="entry name" value="UstYa"/>
    <property type="match status" value="1"/>
</dbReference>
<proteinExistence type="inferred from homology"/>
<keyword evidence="3" id="KW-1133">Transmembrane helix</keyword>
<dbReference type="Proteomes" id="UP000033647">
    <property type="component" value="Unassembled WGS sequence"/>
</dbReference>
<feature type="transmembrane region" description="Helical" evidence="3">
    <location>
        <begin position="55"/>
        <end position="75"/>
    </location>
</feature>